<protein>
    <submittedName>
        <fullName evidence="1">Uncharacterized protein</fullName>
    </submittedName>
</protein>
<sequence>MYKYSLFILFMTVSLPGCSGTTEGEKVGLGLCNNFYSTSFKPVLGTAVAAKSAVLQNNEPAKAVRFADPAFKTCVVRASDWDAEGAVGRAVPFYSRSQAFNADSSQYILQSSDGFWHLYNTEDLSYVRRVSLGGSDIEVNWHETDPNILYKMDQNGGTKIYAHDISDASDNSVTVIADFTDVASIVNRPGVTDIQDIWPNATRFYTASEGSASGDNRYWALMAINISANGENVTTYGMIVYDMVTDSIIGLYDFATDGGGVASPNNVSMSPSGTHVVALWNPPSCSGRPGGKGTLNAPCGTMSFNKDFTKATALAFNGEHGDTAVGVDGRDVYVGIEYQTDGAIEVIDLDTGNIIAKPYTQVWAPGAFHISGRAINKPGWVVISSYGQTANNGFENRVVAVSLGSNPVIYNLAHHYSTSANYFSQPHATVNRQGTKILFGSDWGGNALNADTYIIHIPANLTDL</sequence>
<gene>
    <name evidence="1" type="ORF">MNBD_GAMMA08-1587</name>
</gene>
<dbReference type="EMBL" id="UOFH01000159">
    <property type="protein sequence ID" value="VAW60712.1"/>
    <property type="molecule type" value="Genomic_DNA"/>
</dbReference>
<evidence type="ECO:0000313" key="1">
    <source>
        <dbReference type="EMBL" id="VAW60712.1"/>
    </source>
</evidence>
<dbReference type="AlphaFoldDB" id="A0A3B0XBC2"/>
<accession>A0A3B0XBC2</accession>
<dbReference type="SUPFAM" id="SSF82171">
    <property type="entry name" value="DPP6 N-terminal domain-like"/>
    <property type="match status" value="1"/>
</dbReference>
<proteinExistence type="predicted"/>
<name>A0A3B0XBC2_9ZZZZ</name>
<reference evidence="1" key="1">
    <citation type="submission" date="2018-06" db="EMBL/GenBank/DDBJ databases">
        <authorList>
            <person name="Zhirakovskaya E."/>
        </authorList>
    </citation>
    <scope>NUCLEOTIDE SEQUENCE</scope>
</reference>
<organism evidence="1">
    <name type="scientific">hydrothermal vent metagenome</name>
    <dbReference type="NCBI Taxonomy" id="652676"/>
    <lineage>
        <taxon>unclassified sequences</taxon>
        <taxon>metagenomes</taxon>
        <taxon>ecological metagenomes</taxon>
    </lineage>
</organism>